<dbReference type="InterPro" id="IPR018039">
    <property type="entry name" value="IF_conserved"/>
</dbReference>
<protein>
    <submittedName>
        <fullName evidence="6">K1C18 protein</fullName>
    </submittedName>
</protein>
<dbReference type="InterPro" id="IPR002957">
    <property type="entry name" value="Keratin_I"/>
</dbReference>
<evidence type="ECO:0000256" key="1">
    <source>
        <dbReference type="ARBA" id="ARBA00022754"/>
    </source>
</evidence>
<feature type="domain" description="IF rod" evidence="5">
    <location>
        <begin position="59"/>
        <end position="401"/>
    </location>
</feature>
<keyword evidence="1 3" id="KW-0403">Intermediate filament</keyword>
<dbReference type="InterPro" id="IPR039008">
    <property type="entry name" value="IF_rod_dom"/>
</dbReference>
<dbReference type="Proteomes" id="UP001166093">
    <property type="component" value="Unassembled WGS sequence"/>
</dbReference>
<gene>
    <name evidence="6" type="primary">Krt18_1</name>
    <name evidence="6" type="ORF">GTO93_0010787</name>
</gene>
<comment type="caution">
    <text evidence="6">The sequence shown here is derived from an EMBL/GenBank/DDBJ whole genome shotgun (WGS) entry which is preliminary data.</text>
</comment>
<evidence type="ECO:0000313" key="6">
    <source>
        <dbReference type="EMBL" id="MBN3282536.1"/>
    </source>
</evidence>
<proteinExistence type="inferred from homology"/>
<evidence type="ECO:0000313" key="7">
    <source>
        <dbReference type="Proteomes" id="UP001166093"/>
    </source>
</evidence>
<evidence type="ECO:0000256" key="2">
    <source>
        <dbReference type="ARBA" id="ARBA00023054"/>
    </source>
</evidence>
<dbReference type="Gene3D" id="1.20.5.500">
    <property type="entry name" value="Single helix bin"/>
    <property type="match status" value="1"/>
</dbReference>
<feature type="coiled-coil region" evidence="4">
    <location>
        <begin position="56"/>
        <end position="97"/>
    </location>
</feature>
<dbReference type="PANTHER" id="PTHR23239:SF354">
    <property type="entry name" value="KERATIN, TYPE I CYTOSKELETAL 18"/>
    <property type="match status" value="1"/>
</dbReference>
<evidence type="ECO:0000256" key="3">
    <source>
        <dbReference type="RuleBase" id="RU000685"/>
    </source>
</evidence>
<accession>A0ABS2Y8F5</accession>
<evidence type="ECO:0000259" key="5">
    <source>
        <dbReference type="PROSITE" id="PS51842"/>
    </source>
</evidence>
<dbReference type="SUPFAM" id="SSF64593">
    <property type="entry name" value="Intermediate filament protein, coiled coil region"/>
    <property type="match status" value="2"/>
</dbReference>
<comment type="similarity">
    <text evidence="3">Belongs to the intermediate filament family.</text>
</comment>
<feature type="non-terminal residue" evidence="6">
    <location>
        <position position="1"/>
    </location>
</feature>
<organism evidence="6 7">
    <name type="scientific">Polyodon spathula</name>
    <name type="common">North American paddlefish</name>
    <name type="synonym">Squalus spathula</name>
    <dbReference type="NCBI Taxonomy" id="7913"/>
    <lineage>
        <taxon>Eukaryota</taxon>
        <taxon>Metazoa</taxon>
        <taxon>Chordata</taxon>
        <taxon>Craniata</taxon>
        <taxon>Vertebrata</taxon>
        <taxon>Euteleostomi</taxon>
        <taxon>Actinopterygii</taxon>
        <taxon>Chondrostei</taxon>
        <taxon>Acipenseriformes</taxon>
        <taxon>Polyodontidae</taxon>
        <taxon>Polyodon</taxon>
    </lineage>
</organism>
<feature type="non-terminal residue" evidence="6">
    <location>
        <position position="446"/>
    </location>
</feature>
<dbReference type="EMBL" id="JAAWVQ010118720">
    <property type="protein sequence ID" value="MBN3282536.1"/>
    <property type="molecule type" value="Genomic_DNA"/>
</dbReference>
<dbReference type="PROSITE" id="PS00226">
    <property type="entry name" value="IF_ROD_1"/>
    <property type="match status" value="1"/>
</dbReference>
<sequence>MSLRSYSTSRQPAYSSRSLRDSSWTQSKASFPSSSSFSLSTVGNGLNPLTGNGMGVTNEKETMQCLNDRLANYLDKVRFLEKSNQELELKIRDMMAEKSPKYRDFSPMMAQAHALNEEVRKMTLDNSRILLQIDNAKLAADDFRMKENLGGSTQISDASRNLKPIKKQSIDFLNNWEWETECDLTQSVERDIQALKRVKAEHVGILSSMQAQMDSMTEEIHFLKMNHKEEVAAIMARLSCEQVSVEVDAAQGPDLAAVLAELRSQYEDVARKNKEDAEAWYQKKMETVALEVQQNTGALQSATNEINEKRRILQSLEVELESLRKQVNMLEGNLGETSHRYTVELERLQGRLTQLEAELATLRHDLQSNKMEYEQLLRIKESLQLEIATYRRLLEGEEVLKPVPVLGLREPDITTRKIVKVVTQTMVDGKIVDESSEVSSETVEKK</sequence>
<keyword evidence="7" id="KW-1185">Reference proteome</keyword>
<dbReference type="Gene3D" id="1.20.5.1160">
    <property type="entry name" value="Vasodilator-stimulated phosphoprotein"/>
    <property type="match status" value="1"/>
</dbReference>
<feature type="coiled-coil region" evidence="4">
    <location>
        <begin position="259"/>
        <end position="393"/>
    </location>
</feature>
<dbReference type="PANTHER" id="PTHR23239">
    <property type="entry name" value="INTERMEDIATE FILAMENT"/>
    <property type="match status" value="1"/>
</dbReference>
<reference evidence="6" key="1">
    <citation type="journal article" date="2021" name="Cell">
        <title>Tracing the genetic footprints of vertebrate landing in non-teleost ray-finned fishes.</title>
        <authorList>
            <person name="Bi X."/>
            <person name="Wang K."/>
            <person name="Yang L."/>
            <person name="Pan H."/>
            <person name="Jiang H."/>
            <person name="Wei Q."/>
            <person name="Fang M."/>
            <person name="Yu H."/>
            <person name="Zhu C."/>
            <person name="Cai Y."/>
            <person name="He Y."/>
            <person name="Gan X."/>
            <person name="Zeng H."/>
            <person name="Yu D."/>
            <person name="Zhu Y."/>
            <person name="Jiang H."/>
            <person name="Qiu Q."/>
            <person name="Yang H."/>
            <person name="Zhang Y.E."/>
            <person name="Wang W."/>
            <person name="Zhu M."/>
            <person name="He S."/>
            <person name="Zhang G."/>
        </authorList>
    </citation>
    <scope>NUCLEOTIDE SEQUENCE</scope>
    <source>
        <strain evidence="6">Pddl_001</strain>
    </source>
</reference>
<dbReference type="PROSITE" id="PS51842">
    <property type="entry name" value="IF_ROD_2"/>
    <property type="match status" value="1"/>
</dbReference>
<name>A0ABS2Y8F5_POLSP</name>
<dbReference type="Gene3D" id="1.20.5.170">
    <property type="match status" value="1"/>
</dbReference>
<dbReference type="SMART" id="SM01391">
    <property type="entry name" value="Filament"/>
    <property type="match status" value="1"/>
</dbReference>
<keyword evidence="2 4" id="KW-0175">Coiled coil</keyword>
<dbReference type="Pfam" id="PF00038">
    <property type="entry name" value="Filament"/>
    <property type="match status" value="1"/>
</dbReference>
<evidence type="ECO:0000256" key="4">
    <source>
        <dbReference type="SAM" id="Coils"/>
    </source>
</evidence>